<organism evidence="4 5">
    <name type="scientific">Tissierella simiarum</name>
    <dbReference type="NCBI Taxonomy" id="2841534"/>
    <lineage>
        <taxon>Bacteria</taxon>
        <taxon>Bacillati</taxon>
        <taxon>Bacillota</taxon>
        <taxon>Tissierellia</taxon>
        <taxon>Tissierellales</taxon>
        <taxon>Tissierellaceae</taxon>
        <taxon>Tissierella</taxon>
    </lineage>
</organism>
<dbReference type="RefSeq" id="WP_216522088.1">
    <property type="nucleotide sequence ID" value="NZ_JAHLPM010000025.1"/>
</dbReference>
<evidence type="ECO:0000313" key="5">
    <source>
        <dbReference type="Proteomes" id="UP000749471"/>
    </source>
</evidence>
<proteinExistence type="predicted"/>
<dbReference type="Pfam" id="PF00583">
    <property type="entry name" value="Acetyltransf_1"/>
    <property type="match status" value="1"/>
</dbReference>
<keyword evidence="1" id="KW-0808">Transferase</keyword>
<evidence type="ECO:0000256" key="1">
    <source>
        <dbReference type="ARBA" id="ARBA00022679"/>
    </source>
</evidence>
<reference evidence="4 5" key="1">
    <citation type="submission" date="2021-06" db="EMBL/GenBank/DDBJ databases">
        <authorList>
            <person name="Sun Q."/>
            <person name="Li D."/>
        </authorList>
    </citation>
    <scope>NUCLEOTIDE SEQUENCE [LARGE SCALE GENOMIC DNA]</scope>
    <source>
        <strain evidence="4 5">MSJ-40</strain>
    </source>
</reference>
<accession>A0ABS6EB12</accession>
<keyword evidence="2" id="KW-0012">Acyltransferase</keyword>
<dbReference type="InterPro" id="IPR000182">
    <property type="entry name" value="GNAT_dom"/>
</dbReference>
<keyword evidence="5" id="KW-1185">Reference proteome</keyword>
<dbReference type="CDD" id="cd04301">
    <property type="entry name" value="NAT_SF"/>
    <property type="match status" value="1"/>
</dbReference>
<evidence type="ECO:0000259" key="3">
    <source>
        <dbReference type="PROSITE" id="PS51186"/>
    </source>
</evidence>
<dbReference type="EMBL" id="JAHLPM010000025">
    <property type="protein sequence ID" value="MBU5440114.1"/>
    <property type="molecule type" value="Genomic_DNA"/>
</dbReference>
<gene>
    <name evidence="4" type="ORF">KQI42_19145</name>
</gene>
<dbReference type="InterPro" id="IPR050680">
    <property type="entry name" value="YpeA/RimI_acetyltransf"/>
</dbReference>
<evidence type="ECO:0000313" key="4">
    <source>
        <dbReference type="EMBL" id="MBU5440114.1"/>
    </source>
</evidence>
<dbReference type="PROSITE" id="PS51186">
    <property type="entry name" value="GNAT"/>
    <property type="match status" value="1"/>
</dbReference>
<evidence type="ECO:0000256" key="2">
    <source>
        <dbReference type="ARBA" id="ARBA00023315"/>
    </source>
</evidence>
<dbReference type="Proteomes" id="UP000749471">
    <property type="component" value="Unassembled WGS sequence"/>
</dbReference>
<name>A0ABS6EB12_9FIRM</name>
<sequence>MQAEKLLCKDKEDFIAFCLKHRNKVDDSFLYDEDLENFAPDEENPTFIVKKDGNIIAAASLIVDDYHRRGRCGRFRIFYSEDKDLNIYSILLSQAIKHIKEIDKVFLFVPLTNSELSDNIKSLHFAVDRYVYLLVKEITGPQVINLPDGYSIREFQFDRDEDDWCYIRNTAFSNLRGNSTPITPEMVRKQVCSSEYLEGGLLFLMHNNNPVGIIRGVNDDYEGEPAMNIGPLAILPAYQGKGMGRQLLRAALDFAQKKKYKKVMLCVNADNERAKEIYLREGFVQIEGVIAYEYLAI</sequence>
<comment type="caution">
    <text evidence="4">The sequence shown here is derived from an EMBL/GenBank/DDBJ whole genome shotgun (WGS) entry which is preliminary data.</text>
</comment>
<dbReference type="PANTHER" id="PTHR43420">
    <property type="entry name" value="ACETYLTRANSFERASE"/>
    <property type="match status" value="1"/>
</dbReference>
<feature type="domain" description="N-acetyltransferase" evidence="3">
    <location>
        <begin position="150"/>
        <end position="297"/>
    </location>
</feature>
<protein>
    <submittedName>
        <fullName evidence="4">GNAT family N-acetyltransferase</fullName>
    </submittedName>
</protein>